<reference evidence="2 3" key="1">
    <citation type="submission" date="2021-06" db="EMBL/GenBank/DDBJ databases">
        <authorList>
            <person name="Kallberg Y."/>
            <person name="Tangrot J."/>
            <person name="Rosling A."/>
        </authorList>
    </citation>
    <scope>NUCLEOTIDE SEQUENCE [LARGE SCALE GENOMIC DNA]</scope>
    <source>
        <strain evidence="2 3">120-4 pot B 10/14</strain>
    </source>
</reference>
<dbReference type="Proteomes" id="UP000789901">
    <property type="component" value="Unassembled WGS sequence"/>
</dbReference>
<dbReference type="PROSITE" id="PS51886">
    <property type="entry name" value="TLDC"/>
    <property type="match status" value="1"/>
</dbReference>
<dbReference type="Pfam" id="PF07534">
    <property type="entry name" value="TLD"/>
    <property type="match status" value="1"/>
</dbReference>
<sequence>MSELLLEEHKLLNRVIQFWSDTNGFRDKKYLIERIRFNQITNDEIKDINGNFCLESELLDFNTAKKLITWISGKKNHHRCWYKFELLFHMKRDGLKSETFHKNCDRKGPTIVIIKLFDNDNLIDSYNLFDWECRNVLKKTMDSFLFQKYKCLNGYIYKKSNIIPSYENKAIACSSSNCLMFGITDLYIQSGSKYCNLRSSNYESLNISGDYLMKSYEVLRVITK</sequence>
<accession>A0ABN7W1Q6</accession>
<keyword evidence="3" id="KW-1185">Reference proteome</keyword>
<evidence type="ECO:0000259" key="1">
    <source>
        <dbReference type="PROSITE" id="PS51886"/>
    </source>
</evidence>
<name>A0ABN7W1Q6_GIGMA</name>
<organism evidence="2 3">
    <name type="scientific">Gigaspora margarita</name>
    <dbReference type="NCBI Taxonomy" id="4874"/>
    <lineage>
        <taxon>Eukaryota</taxon>
        <taxon>Fungi</taxon>
        <taxon>Fungi incertae sedis</taxon>
        <taxon>Mucoromycota</taxon>
        <taxon>Glomeromycotina</taxon>
        <taxon>Glomeromycetes</taxon>
        <taxon>Diversisporales</taxon>
        <taxon>Gigasporaceae</taxon>
        <taxon>Gigaspora</taxon>
    </lineage>
</organism>
<gene>
    <name evidence="2" type="ORF">GMARGA_LOCUS25376</name>
</gene>
<evidence type="ECO:0000313" key="3">
    <source>
        <dbReference type="Proteomes" id="UP000789901"/>
    </source>
</evidence>
<comment type="caution">
    <text evidence="2">The sequence shown here is derived from an EMBL/GenBank/DDBJ whole genome shotgun (WGS) entry which is preliminary data.</text>
</comment>
<feature type="domain" description="TLDc" evidence="1">
    <location>
        <begin position="57"/>
        <end position="222"/>
    </location>
</feature>
<feature type="non-terminal residue" evidence="2">
    <location>
        <position position="224"/>
    </location>
</feature>
<protein>
    <submittedName>
        <fullName evidence="2">25749_t:CDS:1</fullName>
    </submittedName>
</protein>
<proteinExistence type="predicted"/>
<dbReference type="InterPro" id="IPR006571">
    <property type="entry name" value="TLDc_dom"/>
</dbReference>
<evidence type="ECO:0000313" key="2">
    <source>
        <dbReference type="EMBL" id="CAG8811618.1"/>
    </source>
</evidence>
<dbReference type="EMBL" id="CAJVQB010028037">
    <property type="protein sequence ID" value="CAG8811618.1"/>
    <property type="molecule type" value="Genomic_DNA"/>
</dbReference>